<evidence type="ECO:0000256" key="3">
    <source>
        <dbReference type="ARBA" id="ARBA00022737"/>
    </source>
</evidence>
<dbReference type="EMBL" id="JBHTBQ010000012">
    <property type="protein sequence ID" value="MFC7419773.1"/>
    <property type="molecule type" value="Genomic_DNA"/>
</dbReference>
<dbReference type="InterPro" id="IPR051476">
    <property type="entry name" value="Bac_ResReg_Asp_Phosphatase"/>
</dbReference>
<dbReference type="Pfam" id="PF13181">
    <property type="entry name" value="TPR_8"/>
    <property type="match status" value="1"/>
</dbReference>
<evidence type="ECO:0000256" key="2">
    <source>
        <dbReference type="ARBA" id="ARBA00022490"/>
    </source>
</evidence>
<dbReference type="InterPro" id="IPR019734">
    <property type="entry name" value="TPR_rpt"/>
</dbReference>
<organism evidence="6 7">
    <name type="scientific">Iodobacter arcticus</name>
    <dbReference type="NCBI Taxonomy" id="590593"/>
    <lineage>
        <taxon>Bacteria</taxon>
        <taxon>Pseudomonadati</taxon>
        <taxon>Pseudomonadota</taxon>
        <taxon>Betaproteobacteria</taxon>
        <taxon>Neisseriales</taxon>
        <taxon>Chitinibacteraceae</taxon>
        <taxon>Iodobacter</taxon>
    </lineage>
</organism>
<dbReference type="SMART" id="SM00028">
    <property type="entry name" value="TPR"/>
    <property type="match status" value="4"/>
</dbReference>
<protein>
    <recommendedName>
        <fullName evidence="8">Tetratricopeptide repeat protein</fullName>
    </recommendedName>
</protein>
<evidence type="ECO:0000256" key="1">
    <source>
        <dbReference type="ARBA" id="ARBA00004496"/>
    </source>
</evidence>
<keyword evidence="2" id="KW-0963">Cytoplasm</keyword>
<evidence type="ECO:0000313" key="6">
    <source>
        <dbReference type="EMBL" id="MFC7419773.1"/>
    </source>
</evidence>
<dbReference type="PANTHER" id="PTHR46630">
    <property type="entry name" value="TETRATRICOPEPTIDE REPEAT PROTEIN 29"/>
    <property type="match status" value="1"/>
</dbReference>
<dbReference type="PANTHER" id="PTHR46630:SF1">
    <property type="entry name" value="TETRATRICOPEPTIDE REPEAT PROTEIN 29"/>
    <property type="match status" value="1"/>
</dbReference>
<evidence type="ECO:0000256" key="4">
    <source>
        <dbReference type="ARBA" id="ARBA00022803"/>
    </source>
</evidence>
<keyword evidence="3" id="KW-0677">Repeat</keyword>
<dbReference type="InterPro" id="IPR011990">
    <property type="entry name" value="TPR-like_helical_dom_sf"/>
</dbReference>
<evidence type="ECO:0008006" key="8">
    <source>
        <dbReference type="Google" id="ProtNLM"/>
    </source>
</evidence>
<keyword evidence="4" id="KW-0802">TPR repeat</keyword>
<gene>
    <name evidence="6" type="ORF">ACFQNF_07745</name>
</gene>
<comment type="caution">
    <text evidence="6">The sequence shown here is derived from an EMBL/GenBank/DDBJ whole genome shotgun (WGS) entry which is preliminary data.</text>
</comment>
<comment type="subcellular location">
    <subcellularLocation>
        <location evidence="1">Cytoplasm</location>
    </subcellularLocation>
</comment>
<comment type="similarity">
    <text evidence="5">Belongs to the Rap family.</text>
</comment>
<keyword evidence="7" id="KW-1185">Reference proteome</keyword>
<dbReference type="Gene3D" id="1.25.40.10">
    <property type="entry name" value="Tetratricopeptide repeat domain"/>
    <property type="match status" value="2"/>
</dbReference>
<reference evidence="7" key="1">
    <citation type="journal article" date="2019" name="Int. J. Syst. Evol. Microbiol.">
        <title>The Global Catalogue of Microorganisms (GCM) 10K type strain sequencing project: providing services to taxonomists for standard genome sequencing and annotation.</title>
        <authorList>
            <consortium name="The Broad Institute Genomics Platform"/>
            <consortium name="The Broad Institute Genome Sequencing Center for Infectious Disease"/>
            <person name="Wu L."/>
            <person name="Ma J."/>
        </authorList>
    </citation>
    <scope>NUCLEOTIDE SEQUENCE [LARGE SCALE GENOMIC DNA]</scope>
    <source>
        <strain evidence="7">CCUG 62945</strain>
    </source>
</reference>
<dbReference type="RefSeq" id="WP_380187429.1">
    <property type="nucleotide sequence ID" value="NZ_JBHTBQ010000012.1"/>
</dbReference>
<evidence type="ECO:0000256" key="5">
    <source>
        <dbReference type="ARBA" id="ARBA00038253"/>
    </source>
</evidence>
<accession>A0ABW2QVX6</accession>
<sequence>MLARPTPLPADIDRLIASADEILHRQANEGLQLARHALMQAKTIGYIQGEARAGLLLGSAQLILGQQQAALATFQQALTIAQASSLEKSNLLEQMARSHHDLGDTPQAAKIWGECAQIALENQHFTVFIQAQIGLGQVHFGFEEYEAALQCHYKAFDFLYTSKDPVLRCQVYINIVMDLYSLARLSEAETMLQRARDISLSIRHLDNESEIYRISGLLLLQQGDIENARTNFASALKICLLQENPWHKAMSLLGLAHCDLAGQLWHNARIQLDEALTLATQLQNPHLLCKTHHALLLACTGLEENAAAKIHEIAFAQYKKMLQRPRVC</sequence>
<evidence type="ECO:0000313" key="7">
    <source>
        <dbReference type="Proteomes" id="UP001596473"/>
    </source>
</evidence>
<proteinExistence type="inferred from homology"/>
<dbReference type="Proteomes" id="UP001596473">
    <property type="component" value="Unassembled WGS sequence"/>
</dbReference>
<name>A0ABW2QVX6_9NEIS</name>
<dbReference type="SUPFAM" id="SSF48452">
    <property type="entry name" value="TPR-like"/>
    <property type="match status" value="2"/>
</dbReference>